<feature type="region of interest" description="Disordered" evidence="2">
    <location>
        <begin position="16"/>
        <end position="69"/>
    </location>
</feature>
<feature type="region of interest" description="Disordered" evidence="2">
    <location>
        <begin position="728"/>
        <end position="753"/>
    </location>
</feature>
<feature type="region of interest" description="Disordered" evidence="2">
    <location>
        <begin position="1636"/>
        <end position="1675"/>
    </location>
</feature>
<evidence type="ECO:0000313" key="3">
    <source>
        <dbReference type="EMBL" id="SCV67854.1"/>
    </source>
</evidence>
<feature type="coiled-coil region" evidence="1">
    <location>
        <begin position="1507"/>
        <end position="1625"/>
    </location>
</feature>
<name>A0A238F7L5_9BASI</name>
<feature type="region of interest" description="Disordered" evidence="2">
    <location>
        <begin position="431"/>
        <end position="472"/>
    </location>
</feature>
<keyword evidence="1" id="KW-0175">Coiled coil</keyword>
<dbReference type="OrthoDB" id="2535120at2759"/>
<dbReference type="Proteomes" id="UP000198372">
    <property type="component" value="Unassembled WGS sequence"/>
</dbReference>
<dbReference type="STRING" id="269621.A0A238F7L5"/>
<dbReference type="EMBL" id="FMSP01000002">
    <property type="protein sequence ID" value="SCV67854.1"/>
    <property type="molecule type" value="Genomic_DNA"/>
</dbReference>
<evidence type="ECO:0000256" key="1">
    <source>
        <dbReference type="SAM" id="Coils"/>
    </source>
</evidence>
<evidence type="ECO:0000256" key="2">
    <source>
        <dbReference type="SAM" id="MobiDB-lite"/>
    </source>
</evidence>
<accession>A0A238F7L5</accession>
<keyword evidence="4" id="KW-1185">Reference proteome</keyword>
<feature type="compositionally biased region" description="Polar residues" evidence="2">
    <location>
        <begin position="209"/>
        <end position="218"/>
    </location>
</feature>
<feature type="compositionally biased region" description="Low complexity" evidence="2">
    <location>
        <begin position="53"/>
        <end position="69"/>
    </location>
</feature>
<sequence length="1710" mass="183884">MSEALANGLAAPYFPTSRPNMFQPQRGYPEEPLRPTPQYAYGYGGTPFTASHPSPIVRSPSGSSSVASSGAPSNAFRPIVFNPEARFFVPGAATSTHGSLASPVESVHSSSYAPSISPLASPFPPNAFNRPLSRNRAGGEGGGGYYGIQASGLPRGRIGHANTPSFHPVGFQSRHQPQHHSKSHPKQGSISLRPGGAGLQRAHDRAVSVSPSANSTASGPEKKKKAVQVRVPNEGGLEDTVSSPCLSEEVNDLDNAASQGKRKRSIFVRRPIGGEEKCLTLEEFALDIDLLGEEVTSRAVHFDEVRIKALPPTIEVFLPGQDAWQYVREQIGIPVSPQSPSQGRSPLLSGRFGSFLDRIPNAFSPGGHQRSSSLFNNQPSFPPRLQNAIESFTRHASSQSVSRGFTIPQWAQALAATAPKVLDQLERGIRPGIGTEAQPPKAGPLKTLGSSRTTDDKVAIPVGAPDSNGRTGTVGEVATEQAQRKASVSTPKAARTSKLSIDTRIVTPKPQGVIIFEAPPDVDRTPPPASPLAVPKGAHSLTPHKMTHNFSFPPRALQGDMLAPLQASKPVHAPEDERTPQGPIPRNKSSMNIAAPEFVFGGSSASALFASQAHQPGLRLGEIFGEPGTPGSLAATEEDAVVQPHAPISTLSAASLNPLAGTFQPTSCLGLINTGQAHTFNFQPPAHAPQYTTLALELSSSPTRNAALVPSAPTEAPVIGVIQPTPLRPVSAPMGSQNAHTKRQKLNEGAGETLQRTKSHLELRSPFSKNPTLAEVDREHDADAALMSPSPTRHPASQYSLHIPDGVDYLAKLNDEPPPPHSCTLRTAASFCAERPSAVLDVRASSAPLIHVSHPSRRHEGDERITPGFKVVEPPSEAATSSIAMDPQAHPVAYSERGRGQTVPHHQIEPEQEDAYSAVSNDSSLEPQSSLDNITELESELGESPLQILENLLAGYFSALQSALSKKITERAKVEVEDRDGLLGDLIGRVVASIADARIVGADNIENQLAKLHEALEDGQRLTRDSLGSTMQQWLEEGRGFDTRPSTGPLTPELTATLRDDVVNAVARLLNERTLAVDRVAPTDGGASREIIKAVEMATQPLHKAFAASRRAESIIEAPLPGEAVGFAQHISDKVESSTALLKNAVSLLDDLKNSTASLADVNSLFERIASLQSSSATLVAGGSFDVRTVSTQLMSDLQPRLDDLAQEVKLSTIASSFDIDVLIERIAAEIRSAQPRDVWSNSLEALVQAHQKLERGGAEIGANQQSLLLAFKSLESELTQGLDQLGDRVESQVKDVVLSTDAVANVADLELQLAKARSEYGKIRSEKATMMERFELERGTWMGQIEELKTETDRRNAADKAIDEEKALLTVAIGRLEQALVSSTSHSAQLETALASITLRQDADRIEQAEHRKALSLMRDELDRAKAGAELSATEVRLLLAENGRLTAELGELREAHEKLSNRKHEDDQQRRIEREATAKLSGEVGALEKRIAVQDDKIISLQLLKSKQQQALAQANQRAVDLRKRAAEVGAAEERIAELEATKTGLEERLSASEAVRELLTRNSTEYRRTTENELEAVRETVTRELEGKDARIRALEQERDELSQDNERLESLNLELSDALRMGSMRQASSVSVSATPSRSTGQNFTSHAAGAQHYYPSPGTLKPQRTGSSTATIRTATDHWTSHSPTPSTLEGRALVVDESGWWSAE</sequence>
<proteinExistence type="predicted"/>
<feature type="region of interest" description="Disordered" evidence="2">
    <location>
        <begin position="155"/>
        <end position="229"/>
    </location>
</feature>
<evidence type="ECO:0000313" key="4">
    <source>
        <dbReference type="Proteomes" id="UP000198372"/>
    </source>
</evidence>
<organism evidence="3 4">
    <name type="scientific">Microbotryum intermedium</name>
    <dbReference type="NCBI Taxonomy" id="269621"/>
    <lineage>
        <taxon>Eukaryota</taxon>
        <taxon>Fungi</taxon>
        <taxon>Dikarya</taxon>
        <taxon>Basidiomycota</taxon>
        <taxon>Pucciniomycotina</taxon>
        <taxon>Microbotryomycetes</taxon>
        <taxon>Microbotryales</taxon>
        <taxon>Microbotryaceae</taxon>
        <taxon>Microbotryum</taxon>
    </lineage>
</organism>
<gene>
    <name evidence="3" type="ORF">BQ2448_5465</name>
</gene>
<feature type="compositionally biased region" description="Basic residues" evidence="2">
    <location>
        <begin position="176"/>
        <end position="185"/>
    </location>
</feature>
<reference evidence="4" key="1">
    <citation type="submission" date="2016-09" db="EMBL/GenBank/DDBJ databases">
        <authorList>
            <person name="Jeantristanb JTB J.-T."/>
            <person name="Ricardo R."/>
        </authorList>
    </citation>
    <scope>NUCLEOTIDE SEQUENCE [LARGE SCALE GENOMIC DNA]</scope>
</reference>
<protein>
    <submittedName>
        <fullName evidence="3">BQ2448_5465 protein</fullName>
    </submittedName>
</protein>
<feature type="coiled-coil region" evidence="1">
    <location>
        <begin position="1300"/>
        <end position="1327"/>
    </location>
</feature>